<organism evidence="2 3">
    <name type="scientific">Thalassomonas viridans</name>
    <dbReference type="NCBI Taxonomy" id="137584"/>
    <lineage>
        <taxon>Bacteria</taxon>
        <taxon>Pseudomonadati</taxon>
        <taxon>Pseudomonadota</taxon>
        <taxon>Gammaproteobacteria</taxon>
        <taxon>Alteromonadales</taxon>
        <taxon>Colwelliaceae</taxon>
        <taxon>Thalassomonas</taxon>
    </lineage>
</organism>
<dbReference type="RefSeq" id="WP_044839260.1">
    <property type="nucleotide sequence ID" value="NZ_CP059733.1"/>
</dbReference>
<accession>A0AAF0C7U5</accession>
<evidence type="ECO:0000313" key="2">
    <source>
        <dbReference type="EMBL" id="WDE04063.1"/>
    </source>
</evidence>
<dbReference type="Proteomes" id="UP000032352">
    <property type="component" value="Chromosome"/>
</dbReference>
<reference evidence="2 3" key="2">
    <citation type="journal article" date="2022" name="Mar. Drugs">
        <title>Bioassay-Guided Fractionation Leads to the Detection of Cholic Acid Generated by the Rare Thalassomonas sp.</title>
        <authorList>
            <person name="Pheiffer F."/>
            <person name="Schneider Y.K."/>
            <person name="Hansen E.H."/>
            <person name="Andersen J.H."/>
            <person name="Isaksson J."/>
            <person name="Busche T."/>
            <person name="R C."/>
            <person name="Kalinowski J."/>
            <person name="Zyl L.V."/>
            <person name="Trindade M."/>
        </authorList>
    </citation>
    <scope>NUCLEOTIDE SEQUENCE [LARGE SCALE GENOMIC DNA]</scope>
    <source>
        <strain evidence="2 3">XOM25</strain>
    </source>
</reference>
<gene>
    <name evidence="2" type="ORF">SG34_022270</name>
</gene>
<reference evidence="2 3" key="1">
    <citation type="journal article" date="2015" name="Genome Announc.">
        <title>Draft Genome Sequences of Marine Isolates of Thalassomonas viridans and Thalassomonas actiniarum.</title>
        <authorList>
            <person name="Olonade I."/>
            <person name="van Zyl L.J."/>
            <person name="Trindade M."/>
        </authorList>
    </citation>
    <scope>NUCLEOTIDE SEQUENCE [LARGE SCALE GENOMIC DNA]</scope>
    <source>
        <strain evidence="2 3">XOM25</strain>
    </source>
</reference>
<evidence type="ECO:0000256" key="1">
    <source>
        <dbReference type="SAM" id="MobiDB-lite"/>
    </source>
</evidence>
<proteinExistence type="predicted"/>
<dbReference type="AlphaFoldDB" id="A0AAF0C7U5"/>
<evidence type="ECO:0000313" key="3">
    <source>
        <dbReference type="Proteomes" id="UP000032352"/>
    </source>
</evidence>
<feature type="compositionally biased region" description="Low complexity" evidence="1">
    <location>
        <begin position="19"/>
        <end position="32"/>
    </location>
</feature>
<dbReference type="EMBL" id="CP059733">
    <property type="protein sequence ID" value="WDE04063.1"/>
    <property type="molecule type" value="Genomic_DNA"/>
</dbReference>
<protein>
    <submittedName>
        <fullName evidence="2">Uncharacterized protein</fullName>
    </submittedName>
</protein>
<feature type="region of interest" description="Disordered" evidence="1">
    <location>
        <begin position="14"/>
        <end position="33"/>
    </location>
</feature>
<keyword evidence="3" id="KW-1185">Reference proteome</keyword>
<dbReference type="KEGG" id="tvd:SG34_022270"/>
<name>A0AAF0C7U5_9GAMM</name>
<sequence length="245" mass="26769">MLTSINAYTAQITNNRPDTVSTSEESASSAEVSLKENASSAGVVKESVAPAGKNLFLSSRAEKVNAISTEFFNKGVLSSVDIDKLVERAYEYGLISKADYSHLTKPSATEESGEVQAETLTASLADFIENFQHRFNSADAKEQKKEDSNDEPSKTEIEMNKALSSALNILSDVEQAKKADDFQQSISHAIATLSEVVQSDSFSQLPLDDRVGLSKSVKALETIDKLTPQKQTNQFINRYLDMSLK</sequence>